<dbReference type="InterPro" id="IPR041049">
    <property type="entry name" value="DUF5615"/>
</dbReference>
<comment type="caution">
    <text evidence="2">The sequence shown here is derived from an EMBL/GenBank/DDBJ whole genome shotgun (WGS) entry which is preliminary data.</text>
</comment>
<gene>
    <name evidence="2" type="ORF">ACE1CC_25545</name>
</gene>
<name>A0ABV4XDK0_9CYAN</name>
<dbReference type="Pfam" id="PF18480">
    <property type="entry name" value="DUF5615"/>
    <property type="match status" value="1"/>
</dbReference>
<evidence type="ECO:0000313" key="2">
    <source>
        <dbReference type="EMBL" id="MFB2880228.1"/>
    </source>
</evidence>
<keyword evidence="3" id="KW-1185">Reference proteome</keyword>
<reference evidence="2 3" key="1">
    <citation type="submission" date="2024-09" db="EMBL/GenBank/DDBJ databases">
        <title>Floridaenema gen nov. (Aerosakkonemataceae, Aerosakkonematales ord. nov., Cyanobacteria) from benthic tropical and subtropical fresh waters, with the description of four new species.</title>
        <authorList>
            <person name="Moretto J.A."/>
            <person name="Berthold D.E."/>
            <person name="Lefler F.W."/>
            <person name="Huang I.-S."/>
            <person name="Laughinghouse H. IV."/>
        </authorList>
    </citation>
    <scope>NUCLEOTIDE SEQUENCE [LARGE SCALE GENOMIC DNA]</scope>
    <source>
        <strain evidence="2 3">BLCC-F46</strain>
    </source>
</reference>
<evidence type="ECO:0000259" key="1">
    <source>
        <dbReference type="Pfam" id="PF18480"/>
    </source>
</evidence>
<feature type="domain" description="DUF5615" evidence="1">
    <location>
        <begin position="5"/>
        <end position="110"/>
    </location>
</feature>
<protein>
    <submittedName>
        <fullName evidence="2">DUF5615 family PIN-like protein</fullName>
    </submittedName>
</protein>
<dbReference type="EMBL" id="JBHFNQ010000198">
    <property type="protein sequence ID" value="MFB2880228.1"/>
    <property type="molecule type" value="Genomic_DNA"/>
</dbReference>
<organism evidence="2 3">
    <name type="scientific">Floridaenema aerugineum BLCC-F46</name>
    <dbReference type="NCBI Taxonomy" id="3153654"/>
    <lineage>
        <taxon>Bacteria</taxon>
        <taxon>Bacillati</taxon>
        <taxon>Cyanobacteriota</taxon>
        <taxon>Cyanophyceae</taxon>
        <taxon>Oscillatoriophycideae</taxon>
        <taxon>Aerosakkonematales</taxon>
        <taxon>Aerosakkonemataceae</taxon>
        <taxon>Floridanema</taxon>
        <taxon>Floridanema aerugineum</taxon>
    </lineage>
</organism>
<evidence type="ECO:0000313" key="3">
    <source>
        <dbReference type="Proteomes" id="UP001576774"/>
    </source>
</evidence>
<accession>A0ABV4XDK0</accession>
<sequence>MSKPKLHLDADTSIKALQQALISRGHDVTRTPTDWMPLDANDQTQLLGATNQGRCIFTFNIRDFLVLAERYSEHCGIILAAQNSWTLSELIFALDRLLSETEVADWIGQIRWLNQWRN</sequence>
<dbReference type="RefSeq" id="WP_413273252.1">
    <property type="nucleotide sequence ID" value="NZ_JBHFNQ010000198.1"/>
</dbReference>
<dbReference type="Proteomes" id="UP001576774">
    <property type="component" value="Unassembled WGS sequence"/>
</dbReference>
<proteinExistence type="predicted"/>